<gene>
    <name evidence="3" type="ORF">TSIB3V08_LOCUS1005</name>
</gene>
<accession>A0A7R9FW08</accession>
<evidence type="ECO:0000313" key="3">
    <source>
        <dbReference type="EMBL" id="CAD7256730.1"/>
    </source>
</evidence>
<evidence type="ECO:0000256" key="2">
    <source>
        <dbReference type="SAM" id="Phobius"/>
    </source>
</evidence>
<dbReference type="AlphaFoldDB" id="A0A7R9FW08"/>
<reference evidence="3" key="1">
    <citation type="submission" date="2020-11" db="EMBL/GenBank/DDBJ databases">
        <authorList>
            <person name="Tran Van P."/>
        </authorList>
    </citation>
    <scope>NUCLEOTIDE SEQUENCE</scope>
</reference>
<keyword evidence="2" id="KW-0472">Membrane</keyword>
<feature type="region of interest" description="Disordered" evidence="1">
    <location>
        <begin position="57"/>
        <end position="105"/>
    </location>
</feature>
<keyword evidence="2" id="KW-1133">Transmembrane helix</keyword>
<evidence type="ECO:0000256" key="1">
    <source>
        <dbReference type="SAM" id="MobiDB-lite"/>
    </source>
</evidence>
<name>A0A7R9FW08_TIMSH</name>
<keyword evidence="2" id="KW-0812">Transmembrane</keyword>
<dbReference type="EMBL" id="OC000271">
    <property type="protein sequence ID" value="CAD7256730.1"/>
    <property type="molecule type" value="Genomic_DNA"/>
</dbReference>
<organism evidence="3">
    <name type="scientific">Timema shepardi</name>
    <name type="common">Walking stick</name>
    <dbReference type="NCBI Taxonomy" id="629360"/>
    <lineage>
        <taxon>Eukaryota</taxon>
        <taxon>Metazoa</taxon>
        <taxon>Ecdysozoa</taxon>
        <taxon>Arthropoda</taxon>
        <taxon>Hexapoda</taxon>
        <taxon>Insecta</taxon>
        <taxon>Pterygota</taxon>
        <taxon>Neoptera</taxon>
        <taxon>Polyneoptera</taxon>
        <taxon>Phasmatodea</taxon>
        <taxon>Timematodea</taxon>
        <taxon>Timematoidea</taxon>
        <taxon>Timematidae</taxon>
        <taxon>Timema</taxon>
    </lineage>
</organism>
<feature type="transmembrane region" description="Helical" evidence="2">
    <location>
        <begin position="170"/>
        <end position="190"/>
    </location>
</feature>
<protein>
    <submittedName>
        <fullName evidence="3">Uncharacterized protein</fullName>
    </submittedName>
</protein>
<proteinExistence type="predicted"/>
<sequence length="294" mass="32540">MVSPNPISTPRPEFSVVSFLSAPVKLSYDGFLQNVLLSSDDGTEKEKILQLAAVLQDEENTRPRSDSDLSIIGSNTRVAPKTMRPPERRRGTPEAGGENPNRALTTTTTTTTCRRAIESDRHLKPRAGFSRRTEAECSVVFEWRSAFACPVESYPRINFVVNGDYHSSTAGVMVGLLVLAVVLSVAYLYLRKPANRSQLRSKLSSLCPGRRHEGFFQYSRDRCGQSYHHLAVTLAQPSVEGLRLAKGAQQIPRKAESLFLVCGHWPWLKATEEASLLIHDPAESDSDDDELLGV</sequence>